<sequence length="158" mass="17135">MDPKGKNVASDLGTKRSRKGAIPLSSNWEPINLPPKNLASKLTKAHDPLQGPILTVIDRQAHDDCWMGPRCTCVGWAAFQEPIDDDDATADKEDGLAKDESDDIGPGDDDTDVGDGDARARHAKFQLTEATFGCTGSAARQHFRLELGAMPQSCVEFW</sequence>
<organism evidence="2 3">
    <name type="scientific">Solanum commersonii</name>
    <name type="common">Commerson's wild potato</name>
    <name type="synonym">Commerson's nightshade</name>
    <dbReference type="NCBI Taxonomy" id="4109"/>
    <lineage>
        <taxon>Eukaryota</taxon>
        <taxon>Viridiplantae</taxon>
        <taxon>Streptophyta</taxon>
        <taxon>Embryophyta</taxon>
        <taxon>Tracheophyta</taxon>
        <taxon>Spermatophyta</taxon>
        <taxon>Magnoliopsida</taxon>
        <taxon>eudicotyledons</taxon>
        <taxon>Gunneridae</taxon>
        <taxon>Pentapetalae</taxon>
        <taxon>asterids</taxon>
        <taxon>lamiids</taxon>
        <taxon>Solanales</taxon>
        <taxon>Solanaceae</taxon>
        <taxon>Solanoideae</taxon>
        <taxon>Solaneae</taxon>
        <taxon>Solanum</taxon>
    </lineage>
</organism>
<protein>
    <submittedName>
        <fullName evidence="2">Uncharacterized protein</fullName>
    </submittedName>
</protein>
<reference evidence="2 3" key="1">
    <citation type="submission" date="2020-09" db="EMBL/GenBank/DDBJ databases">
        <title>De no assembly of potato wild relative species, Solanum commersonii.</title>
        <authorList>
            <person name="Cho K."/>
        </authorList>
    </citation>
    <scope>NUCLEOTIDE SEQUENCE [LARGE SCALE GENOMIC DNA]</scope>
    <source>
        <strain evidence="2">LZ3.2</strain>
        <tissue evidence="2">Leaf</tissue>
    </source>
</reference>
<comment type="caution">
    <text evidence="2">The sequence shown here is derived from an EMBL/GenBank/DDBJ whole genome shotgun (WGS) entry which is preliminary data.</text>
</comment>
<name>A0A9J5Y1N3_SOLCO</name>
<gene>
    <name evidence="2" type="ORF">H5410_035577</name>
</gene>
<evidence type="ECO:0000256" key="1">
    <source>
        <dbReference type="SAM" id="MobiDB-lite"/>
    </source>
</evidence>
<dbReference type="Proteomes" id="UP000824120">
    <property type="component" value="Chromosome 7"/>
</dbReference>
<proteinExistence type="predicted"/>
<feature type="region of interest" description="Disordered" evidence="1">
    <location>
        <begin position="1"/>
        <end position="33"/>
    </location>
</feature>
<evidence type="ECO:0000313" key="3">
    <source>
        <dbReference type="Proteomes" id="UP000824120"/>
    </source>
</evidence>
<evidence type="ECO:0000313" key="2">
    <source>
        <dbReference type="EMBL" id="KAG5594345.1"/>
    </source>
</evidence>
<dbReference type="EMBL" id="JACXVP010000007">
    <property type="protein sequence ID" value="KAG5594345.1"/>
    <property type="molecule type" value="Genomic_DNA"/>
</dbReference>
<feature type="compositionally biased region" description="Basic and acidic residues" evidence="1">
    <location>
        <begin position="89"/>
        <end position="99"/>
    </location>
</feature>
<feature type="compositionally biased region" description="Acidic residues" evidence="1">
    <location>
        <begin position="100"/>
        <end position="115"/>
    </location>
</feature>
<keyword evidence="3" id="KW-1185">Reference proteome</keyword>
<dbReference type="AlphaFoldDB" id="A0A9J5Y1N3"/>
<accession>A0A9J5Y1N3</accession>
<feature type="region of interest" description="Disordered" evidence="1">
    <location>
        <begin position="82"/>
        <end position="118"/>
    </location>
</feature>